<comment type="cofactor">
    <cofactor evidence="1">
        <name>Mg(2+)</name>
        <dbReference type="ChEBI" id="CHEBI:18420"/>
    </cofactor>
</comment>
<evidence type="ECO:0000259" key="8">
    <source>
        <dbReference type="Pfam" id="PF01743"/>
    </source>
</evidence>
<protein>
    <submittedName>
        <fullName evidence="11">CCA tRNA nucleotidyltransferase</fullName>
        <ecNumber evidence="11">2.7.7.72</ecNumber>
    </submittedName>
</protein>
<keyword evidence="3 11" id="KW-0548">Nucleotidyltransferase</keyword>
<dbReference type="RefSeq" id="WP_218282869.1">
    <property type="nucleotide sequence ID" value="NZ_CP078093.1"/>
</dbReference>
<dbReference type="GO" id="GO:0004810">
    <property type="term" value="F:CCA tRNA nucleotidyltransferase activity"/>
    <property type="evidence" value="ECO:0007669"/>
    <property type="project" value="UniProtKB-EC"/>
</dbReference>
<evidence type="ECO:0000256" key="5">
    <source>
        <dbReference type="ARBA" id="ARBA00022842"/>
    </source>
</evidence>
<keyword evidence="5" id="KW-0460">Magnesium</keyword>
<evidence type="ECO:0000256" key="3">
    <source>
        <dbReference type="ARBA" id="ARBA00022695"/>
    </source>
</evidence>
<organism evidence="11 12">
    <name type="scientific">Crassaminicella indica</name>
    <dbReference type="NCBI Taxonomy" id="2855394"/>
    <lineage>
        <taxon>Bacteria</taxon>
        <taxon>Bacillati</taxon>
        <taxon>Bacillota</taxon>
        <taxon>Clostridia</taxon>
        <taxon>Eubacteriales</taxon>
        <taxon>Clostridiaceae</taxon>
        <taxon>Crassaminicella</taxon>
    </lineage>
</organism>
<keyword evidence="7 11" id="KW-0808">Transferase</keyword>
<evidence type="ECO:0000259" key="9">
    <source>
        <dbReference type="Pfam" id="PF12627"/>
    </source>
</evidence>
<dbReference type="Pfam" id="PF13735">
    <property type="entry name" value="tRNA_NucTran2_2"/>
    <property type="match status" value="1"/>
</dbReference>
<proteinExistence type="inferred from homology"/>
<feature type="domain" description="tRNA nucleotidyltransferase/poly(A) polymerase RNA and SrmB- binding" evidence="9">
    <location>
        <begin position="174"/>
        <end position="234"/>
    </location>
</feature>
<dbReference type="Pfam" id="PF01743">
    <property type="entry name" value="PolyA_pol"/>
    <property type="match status" value="1"/>
</dbReference>
<accession>A0ABX8RCZ7</accession>
<evidence type="ECO:0000256" key="1">
    <source>
        <dbReference type="ARBA" id="ARBA00001946"/>
    </source>
</evidence>
<evidence type="ECO:0000259" key="10">
    <source>
        <dbReference type="Pfam" id="PF13735"/>
    </source>
</evidence>
<evidence type="ECO:0000313" key="11">
    <source>
        <dbReference type="EMBL" id="QXM06172.1"/>
    </source>
</evidence>
<dbReference type="CDD" id="cd05398">
    <property type="entry name" value="NT_ClassII-CCAase"/>
    <property type="match status" value="1"/>
</dbReference>
<dbReference type="EC" id="2.7.7.72" evidence="11"/>
<dbReference type="Pfam" id="PF12627">
    <property type="entry name" value="PolyA_pol_RNAbd"/>
    <property type="match status" value="1"/>
</dbReference>
<dbReference type="Proteomes" id="UP000886818">
    <property type="component" value="Chromosome"/>
</dbReference>
<keyword evidence="4" id="KW-0479">Metal-binding</keyword>
<dbReference type="NCBIfam" id="NF009814">
    <property type="entry name" value="PRK13299.1"/>
    <property type="match status" value="1"/>
</dbReference>
<keyword evidence="6 7" id="KW-0694">RNA-binding</keyword>
<evidence type="ECO:0000256" key="4">
    <source>
        <dbReference type="ARBA" id="ARBA00022723"/>
    </source>
</evidence>
<dbReference type="InterPro" id="IPR050264">
    <property type="entry name" value="Bact_CCA-adding_enz_type3_sf"/>
</dbReference>
<feature type="domain" description="Poly A polymerase head" evidence="8">
    <location>
        <begin position="23"/>
        <end position="146"/>
    </location>
</feature>
<sequence>MKIDIPKEPAIILHLLNNHGFDAYVVGGCVRDALLKRKPQDWDICTNARPEEIIHIFTSYSLKVLKTGIKHGTVTVLFHGKHFEITTYRIDGNYLDNRRPDKVIFTDYIKEDLSRRDFTINAMAYHPKKGLVDNFNGQSDLKKKIIKCVGEPKKRFEEDALRILRGIRFTAQLDFHLEETTKNAMYLKRKLIQNISKERIRDEIVKILLAHKPSNGILLLSDLHLLEFIIPEFKNIPKDLFNRILFLLDNTPKILEIRLSAFLFYINLFLNNPLTVNNILKNLKFDNKTINNVCLLIYESLYTPDFSSIKDIKKFMIRIGIKNLENFWALKIALIKESQAHSDFSNILNVKNTVEKILKEKHPLELKDLQITGNDLISLGIPQGKQVGILLEQLLDKVLENPNLNEKDQLLKIAKNYKPSIS</sequence>
<dbReference type="InterPro" id="IPR032810">
    <property type="entry name" value="CCA-adding_enz_C"/>
</dbReference>
<keyword evidence="12" id="KW-1185">Reference proteome</keyword>
<dbReference type="PANTHER" id="PTHR46173:SF1">
    <property type="entry name" value="CCA TRNA NUCLEOTIDYLTRANSFERASE 1, MITOCHONDRIAL"/>
    <property type="match status" value="1"/>
</dbReference>
<reference evidence="11" key="1">
    <citation type="submission" date="2021-07" db="EMBL/GenBank/DDBJ databases">
        <title>Complete genome sequence of Crassaminicella sp. 143-21, isolated from a deep-sea hydrothermal vent.</title>
        <authorList>
            <person name="Li X."/>
        </authorList>
    </citation>
    <scope>NUCLEOTIDE SEQUENCE</scope>
    <source>
        <strain evidence="11">143-21</strain>
    </source>
</reference>
<dbReference type="InterPro" id="IPR032828">
    <property type="entry name" value="PolyA_RNA-bd"/>
</dbReference>
<name>A0ABX8RCZ7_9CLOT</name>
<dbReference type="InterPro" id="IPR002646">
    <property type="entry name" value="PolA_pol_head_dom"/>
</dbReference>
<comment type="similarity">
    <text evidence="7">Belongs to the tRNA nucleotidyltransferase/poly(A) polymerase family.</text>
</comment>
<evidence type="ECO:0000256" key="2">
    <source>
        <dbReference type="ARBA" id="ARBA00022694"/>
    </source>
</evidence>
<keyword evidence="2" id="KW-0819">tRNA processing</keyword>
<dbReference type="PANTHER" id="PTHR46173">
    <property type="entry name" value="CCA TRNA NUCLEOTIDYLTRANSFERASE 1, MITOCHONDRIAL"/>
    <property type="match status" value="1"/>
</dbReference>
<feature type="domain" description="CCA-adding enzyme C-terminal" evidence="10">
    <location>
        <begin position="271"/>
        <end position="413"/>
    </location>
</feature>
<dbReference type="EMBL" id="CP078093">
    <property type="protein sequence ID" value="QXM06172.1"/>
    <property type="molecule type" value="Genomic_DNA"/>
</dbReference>
<evidence type="ECO:0000256" key="6">
    <source>
        <dbReference type="ARBA" id="ARBA00022884"/>
    </source>
</evidence>
<evidence type="ECO:0000256" key="7">
    <source>
        <dbReference type="RuleBase" id="RU003953"/>
    </source>
</evidence>
<gene>
    <name evidence="11" type="ORF">KVH43_12625</name>
</gene>
<evidence type="ECO:0000313" key="12">
    <source>
        <dbReference type="Proteomes" id="UP000886818"/>
    </source>
</evidence>